<evidence type="ECO:0000256" key="1">
    <source>
        <dbReference type="ARBA" id="ARBA00044755"/>
    </source>
</evidence>
<dbReference type="Proteomes" id="UP000292958">
    <property type="component" value="Unassembled WGS sequence"/>
</dbReference>
<dbReference type="Pfam" id="PF04519">
    <property type="entry name" value="Bactofilin"/>
    <property type="match status" value="1"/>
</dbReference>
<evidence type="ECO:0000313" key="4">
    <source>
        <dbReference type="Proteomes" id="UP000292958"/>
    </source>
</evidence>
<keyword evidence="4" id="KW-1185">Reference proteome</keyword>
<dbReference type="InterPro" id="IPR007607">
    <property type="entry name" value="BacA/B"/>
</dbReference>
<accession>A0A4Q7YW43</accession>
<dbReference type="RefSeq" id="WP_130419241.1">
    <property type="nucleotide sequence ID" value="NZ_SHKW01000001.1"/>
</dbReference>
<dbReference type="OrthoDB" id="129332at2"/>
<feature type="compositionally biased region" description="Polar residues" evidence="2">
    <location>
        <begin position="1"/>
        <end position="10"/>
    </location>
</feature>
<protein>
    <submittedName>
        <fullName evidence="3">Cytoskeletal protein CcmA (Bactofilin family)</fullName>
    </submittedName>
</protein>
<gene>
    <name evidence="3" type="ORF">BDD14_2814</name>
</gene>
<feature type="compositionally biased region" description="Low complexity" evidence="2">
    <location>
        <begin position="29"/>
        <end position="46"/>
    </location>
</feature>
<comment type="caution">
    <text evidence="3">The sequence shown here is derived from an EMBL/GenBank/DDBJ whole genome shotgun (WGS) entry which is preliminary data.</text>
</comment>
<name>A0A4Q7YW43_9BACT</name>
<feature type="region of interest" description="Disordered" evidence="2">
    <location>
        <begin position="1"/>
        <end position="46"/>
    </location>
</feature>
<comment type="similarity">
    <text evidence="1">Belongs to the bactofilin family.</text>
</comment>
<evidence type="ECO:0000313" key="3">
    <source>
        <dbReference type="EMBL" id="RZU41303.1"/>
    </source>
</evidence>
<dbReference type="EMBL" id="SHKW01000001">
    <property type="protein sequence ID" value="RZU41303.1"/>
    <property type="molecule type" value="Genomic_DNA"/>
</dbReference>
<feature type="compositionally biased region" description="Pro residues" evidence="2">
    <location>
        <begin position="14"/>
        <end position="25"/>
    </location>
</feature>
<sequence>MWKPNQPGSNTPSTPEPSRPTPPAPSYEAPRAASPGAGTTAAPATGEQATIGKSLVVKGEVTGSESLYIDGKVEGAINLPGNRVTVGRNGQVAANIVAREVVVLGKVRGNCQASDRVDIRSEGSLTGDVIAARISIEDGAFFKGGIDIRKPGGTDLKGGSAQPVSEKEPVTV</sequence>
<dbReference type="PANTHER" id="PTHR35024:SF4">
    <property type="entry name" value="POLYMER-FORMING CYTOSKELETAL PROTEIN"/>
    <property type="match status" value="1"/>
</dbReference>
<reference evidence="3 4" key="1">
    <citation type="submission" date="2019-02" db="EMBL/GenBank/DDBJ databases">
        <title>Genomic Encyclopedia of Archaeal and Bacterial Type Strains, Phase II (KMG-II): from individual species to whole genera.</title>
        <authorList>
            <person name="Goeker M."/>
        </authorList>
    </citation>
    <scope>NUCLEOTIDE SEQUENCE [LARGE SCALE GENOMIC DNA]</scope>
    <source>
        <strain evidence="3 4">DSM 18101</strain>
    </source>
</reference>
<dbReference type="PANTHER" id="PTHR35024">
    <property type="entry name" value="HYPOTHETICAL CYTOSOLIC PROTEIN"/>
    <property type="match status" value="1"/>
</dbReference>
<evidence type="ECO:0000256" key="2">
    <source>
        <dbReference type="SAM" id="MobiDB-lite"/>
    </source>
</evidence>
<feature type="region of interest" description="Disordered" evidence="2">
    <location>
        <begin position="152"/>
        <end position="172"/>
    </location>
</feature>
<organism evidence="3 4">
    <name type="scientific">Edaphobacter modestus</name>
    <dbReference type="NCBI Taxonomy" id="388466"/>
    <lineage>
        <taxon>Bacteria</taxon>
        <taxon>Pseudomonadati</taxon>
        <taxon>Acidobacteriota</taxon>
        <taxon>Terriglobia</taxon>
        <taxon>Terriglobales</taxon>
        <taxon>Acidobacteriaceae</taxon>
        <taxon>Edaphobacter</taxon>
    </lineage>
</organism>
<dbReference type="AlphaFoldDB" id="A0A4Q7YW43"/>
<proteinExistence type="inferred from homology"/>